<reference evidence="3 4" key="1">
    <citation type="submission" date="2018-02" db="EMBL/GenBank/DDBJ databases">
        <authorList>
            <person name="Cohen D.B."/>
            <person name="Kent A.D."/>
        </authorList>
    </citation>
    <scope>NUCLEOTIDE SEQUENCE [LARGE SCALE GENOMIC DNA]</scope>
    <source>
        <strain evidence="3 4">ULC007</strain>
    </source>
</reference>
<evidence type="ECO:0000313" key="4">
    <source>
        <dbReference type="Proteomes" id="UP000238634"/>
    </source>
</evidence>
<feature type="transmembrane region" description="Helical" evidence="2">
    <location>
        <begin position="70"/>
        <end position="93"/>
    </location>
</feature>
<feature type="region of interest" description="Disordered" evidence="1">
    <location>
        <begin position="1"/>
        <end position="54"/>
    </location>
</feature>
<dbReference type="EMBL" id="PVWG01000029">
    <property type="protein sequence ID" value="PSB17345.1"/>
    <property type="molecule type" value="Genomic_DNA"/>
</dbReference>
<protein>
    <submittedName>
        <fullName evidence="3">Chromosome segregation ATPase</fullName>
    </submittedName>
</protein>
<accession>A0A2T1DA43</accession>
<sequence>MTRDRGIPKRRLPNPNSQNAGKPFDLPLPSSSLPNQSPDAIAATRSDSPGFQNSSKTFLKKRLGRVLTDWRLAAGLGLALTGGLSLLAIGFLFKLPAVPNCPAIFWPLASASLRLHCAQLAANKQTVNDLLEAIKLLNSLPDDHPLHQEASRLIEQWSKEILQLGDDAFNEGKLGDAIDMARKVPKSASIYGEVEGRINRWQTIWSEAEAIYRRVEDALRDQNWRKASSDAARLLSIENNFWQTTKYQELTEKITLTRADISKIAKAKDLADRGGISNLLEAIKLASNVGEQSYVYQDAQDTIANIGQKMFDLAQDTLTRKDLQGALDIVSKIPPIAKLQREAEDFEVIANAQAKTWGGTVADIEAAIAQIQKVELGRPLYAKAQALLVRWQSEKSDIAQLEKARQLAQSGKPEDLQAAIAQASLVPSDNPRSQEAQKLANDLNGQMQTQQDRPLLDRADQLASRGDVANLQTAMDQASQIAPGHALYKEAQNRIKQWNRQVAQLQDEPILDQADSLAESGDLSGAIAAAQGIGSSSAVYGDAQSKVQTWQRRQQAEQGLQQARIAANGGTPDSLAEAIRLANGVPGASPLRGEATQAIEQWSQQILQAAISQADTDMAGAIVTAQKVPSRTEAYAQAQLQIDAWRRSLGR</sequence>
<keyword evidence="2" id="KW-0812">Transmembrane</keyword>
<keyword evidence="2" id="KW-1133">Transmembrane helix</keyword>
<feature type="compositionally biased region" description="Polar residues" evidence="1">
    <location>
        <begin position="45"/>
        <end position="54"/>
    </location>
</feature>
<comment type="caution">
    <text evidence="3">The sequence shown here is derived from an EMBL/GenBank/DDBJ whole genome shotgun (WGS) entry which is preliminary data.</text>
</comment>
<dbReference type="Proteomes" id="UP000238634">
    <property type="component" value="Unassembled WGS sequence"/>
</dbReference>
<keyword evidence="2" id="KW-0472">Membrane</keyword>
<dbReference type="OrthoDB" id="503367at2"/>
<gene>
    <name evidence="3" type="ORF">C7B65_18885</name>
</gene>
<dbReference type="AlphaFoldDB" id="A0A2T1DA43"/>
<keyword evidence="4" id="KW-1185">Reference proteome</keyword>
<evidence type="ECO:0000256" key="2">
    <source>
        <dbReference type="SAM" id="Phobius"/>
    </source>
</evidence>
<dbReference type="STRING" id="1920490.GCA_001895925_01853"/>
<proteinExistence type="predicted"/>
<organism evidence="3 4">
    <name type="scientific">Phormidesmis priestleyi ULC007</name>
    <dbReference type="NCBI Taxonomy" id="1920490"/>
    <lineage>
        <taxon>Bacteria</taxon>
        <taxon>Bacillati</taxon>
        <taxon>Cyanobacteriota</taxon>
        <taxon>Cyanophyceae</taxon>
        <taxon>Leptolyngbyales</taxon>
        <taxon>Leptolyngbyaceae</taxon>
        <taxon>Phormidesmis</taxon>
    </lineage>
</organism>
<name>A0A2T1DA43_9CYAN</name>
<reference evidence="3 4" key="2">
    <citation type="submission" date="2018-03" db="EMBL/GenBank/DDBJ databases">
        <title>The ancient ancestry and fast evolution of plastids.</title>
        <authorList>
            <person name="Moore K.R."/>
            <person name="Magnabosco C."/>
            <person name="Momper L."/>
            <person name="Gold D.A."/>
            <person name="Bosak T."/>
            <person name="Fournier G.P."/>
        </authorList>
    </citation>
    <scope>NUCLEOTIDE SEQUENCE [LARGE SCALE GENOMIC DNA]</scope>
    <source>
        <strain evidence="3 4">ULC007</strain>
    </source>
</reference>
<evidence type="ECO:0000313" key="3">
    <source>
        <dbReference type="EMBL" id="PSB17345.1"/>
    </source>
</evidence>
<evidence type="ECO:0000256" key="1">
    <source>
        <dbReference type="SAM" id="MobiDB-lite"/>
    </source>
</evidence>
<dbReference type="RefSeq" id="WP_073074280.1">
    <property type="nucleotide sequence ID" value="NZ_MPPI01000033.1"/>
</dbReference>